<dbReference type="EMBL" id="CP054301">
    <property type="protein sequence ID" value="QKK80347.1"/>
    <property type="molecule type" value="Genomic_DNA"/>
</dbReference>
<dbReference type="Proteomes" id="UP000509371">
    <property type="component" value="Chromosome"/>
</dbReference>
<accession>A0A859CV77</accession>
<feature type="domain" description="HDOD" evidence="1">
    <location>
        <begin position="29"/>
        <end position="214"/>
    </location>
</feature>
<dbReference type="InterPro" id="IPR013976">
    <property type="entry name" value="HDOD"/>
</dbReference>
<dbReference type="RefSeq" id="WP_176335125.1">
    <property type="nucleotide sequence ID" value="NZ_BAAAEF010000011.1"/>
</dbReference>
<evidence type="ECO:0000313" key="3">
    <source>
        <dbReference type="Proteomes" id="UP000509371"/>
    </source>
</evidence>
<proteinExistence type="predicted"/>
<evidence type="ECO:0000313" key="2">
    <source>
        <dbReference type="EMBL" id="QKK80347.1"/>
    </source>
</evidence>
<reference evidence="2 3" key="1">
    <citation type="submission" date="2020-06" db="EMBL/GenBank/DDBJ databases">
        <authorList>
            <person name="Voronona O.L."/>
            <person name="Aksenova E.I."/>
            <person name="Kunda M.S."/>
            <person name="Semenov A.N."/>
            <person name="Ryzhova N."/>
        </authorList>
    </citation>
    <scope>NUCLEOTIDE SEQUENCE [LARGE SCALE GENOMIC DNA]</scope>
    <source>
        <strain evidence="2 3">MPKMM3633</strain>
    </source>
</reference>
<evidence type="ECO:0000259" key="1">
    <source>
        <dbReference type="PROSITE" id="PS51833"/>
    </source>
</evidence>
<dbReference type="InterPro" id="IPR052340">
    <property type="entry name" value="RNase_Y/CdgJ"/>
</dbReference>
<dbReference type="AlphaFoldDB" id="A0A859CV77"/>
<dbReference type="PROSITE" id="PS51833">
    <property type="entry name" value="HDOD"/>
    <property type="match status" value="1"/>
</dbReference>
<dbReference type="Pfam" id="PF08668">
    <property type="entry name" value="HDOD"/>
    <property type="match status" value="1"/>
</dbReference>
<gene>
    <name evidence="2" type="ORF">MP3633_1617</name>
</gene>
<dbReference type="KEGG" id="mpri:MP3633_1617"/>
<protein>
    <submittedName>
        <fullName evidence="2">HDOD domain-containing protein</fullName>
    </submittedName>
</protein>
<dbReference type="Gene3D" id="1.10.3210.10">
    <property type="entry name" value="Hypothetical protein af1432"/>
    <property type="match status" value="1"/>
</dbReference>
<dbReference type="SUPFAM" id="SSF109604">
    <property type="entry name" value="HD-domain/PDEase-like"/>
    <property type="match status" value="1"/>
</dbReference>
<organism evidence="2 3">
    <name type="scientific">Marinomonas primoryensis</name>
    <dbReference type="NCBI Taxonomy" id="178399"/>
    <lineage>
        <taxon>Bacteria</taxon>
        <taxon>Pseudomonadati</taxon>
        <taxon>Pseudomonadota</taxon>
        <taxon>Gammaproteobacteria</taxon>
        <taxon>Oceanospirillales</taxon>
        <taxon>Oceanospirillaceae</taxon>
        <taxon>Marinomonas</taxon>
    </lineage>
</organism>
<name>A0A859CV77_9GAMM</name>
<sequence>MFELCKKLGFDLFQGYFFQRPEIIKGRKINSTARSAIALVNTLQNQNVTIEEVTRLATNELKLSYQLLRILNSPVCDIKKTVVSIQEAVVFIGLNQLKKWALLITLCSSTKSPQPLLKVLLTRGRYCQLLAESKQSERGDSAFMVGLLSSIEVVFNLEKSIVLDEIALDKGLYDAIMNQSGELGTYLTQTLNFEAQNWRYLDALKVDERTTLNKAFLEAMVWTDVMISGVKLINTIVPNFVTLETAGVDLN</sequence>
<dbReference type="PANTHER" id="PTHR33525">
    <property type="match status" value="1"/>
</dbReference>
<dbReference type="PANTHER" id="PTHR33525:SF4">
    <property type="entry name" value="CYCLIC DI-GMP PHOSPHODIESTERASE CDGJ"/>
    <property type="match status" value="1"/>
</dbReference>